<protein>
    <submittedName>
        <fullName evidence="1">Uncharacterized protein</fullName>
    </submittedName>
</protein>
<reference evidence="1 2" key="1">
    <citation type="submission" date="2017-12" db="EMBL/GenBank/DDBJ databases">
        <title>Sequencing, de novo assembly and annotation of complete genome of a new Thraustochytrid species, strain FCC1311.</title>
        <authorList>
            <person name="Sedici K."/>
            <person name="Godart F."/>
            <person name="Aiese Cigliano R."/>
            <person name="Sanseverino W."/>
            <person name="Barakat M."/>
            <person name="Ortet P."/>
            <person name="Marechal E."/>
            <person name="Cagnac O."/>
            <person name="Amato A."/>
        </authorList>
    </citation>
    <scope>NUCLEOTIDE SEQUENCE [LARGE SCALE GENOMIC DNA]</scope>
</reference>
<keyword evidence="2" id="KW-1185">Reference proteome</keyword>
<dbReference type="EMBL" id="BEYU01000086">
    <property type="protein sequence ID" value="GBG30974.1"/>
    <property type="molecule type" value="Genomic_DNA"/>
</dbReference>
<dbReference type="Proteomes" id="UP000241890">
    <property type="component" value="Unassembled WGS sequence"/>
</dbReference>
<organism evidence="1 2">
    <name type="scientific">Hondaea fermentalgiana</name>
    <dbReference type="NCBI Taxonomy" id="2315210"/>
    <lineage>
        <taxon>Eukaryota</taxon>
        <taxon>Sar</taxon>
        <taxon>Stramenopiles</taxon>
        <taxon>Bigyra</taxon>
        <taxon>Labyrinthulomycetes</taxon>
        <taxon>Thraustochytrida</taxon>
        <taxon>Thraustochytriidae</taxon>
        <taxon>Hondaea</taxon>
    </lineage>
</organism>
<sequence>MRMAAPRLQAVRHFALAGTVKRHVKTRMKREGQLLGDVTGAPTVSRQEDIFDAQKALFGYRDPYSGANMDRKEERWVKRLEAHRVWYPPTLEEFKQSVRFDLKRQREKLREAEGSEEDLAAINELLAVFRWTPAQIQRRHRLTVLKRRGKGPPKKGQGKRK</sequence>
<name>A0A2R5GSW9_9STRA</name>
<dbReference type="InParanoid" id="A0A2R5GSW9"/>
<proteinExistence type="predicted"/>
<evidence type="ECO:0000313" key="2">
    <source>
        <dbReference type="Proteomes" id="UP000241890"/>
    </source>
</evidence>
<evidence type="ECO:0000313" key="1">
    <source>
        <dbReference type="EMBL" id="GBG30974.1"/>
    </source>
</evidence>
<comment type="caution">
    <text evidence="1">The sequence shown here is derived from an EMBL/GenBank/DDBJ whole genome shotgun (WGS) entry which is preliminary data.</text>
</comment>
<dbReference type="AlphaFoldDB" id="A0A2R5GSW9"/>
<gene>
    <name evidence="1" type="ORF">FCC1311_071952</name>
</gene>
<accession>A0A2R5GSW9</accession>